<comment type="caution">
    <text evidence="1">The sequence shown here is derived from an EMBL/GenBank/DDBJ whole genome shotgun (WGS) entry which is preliminary data.</text>
</comment>
<reference evidence="1" key="1">
    <citation type="submission" date="2023-08" db="EMBL/GenBank/DDBJ databases">
        <authorList>
            <person name="Chen Y."/>
            <person name="Shah S."/>
            <person name="Dougan E. K."/>
            <person name="Thang M."/>
            <person name="Chan C."/>
        </authorList>
    </citation>
    <scope>NUCLEOTIDE SEQUENCE</scope>
</reference>
<proteinExistence type="predicted"/>
<dbReference type="AlphaFoldDB" id="A0AA36I1L6"/>
<organism evidence="1 2">
    <name type="scientific">Effrenium voratum</name>
    <dbReference type="NCBI Taxonomy" id="2562239"/>
    <lineage>
        <taxon>Eukaryota</taxon>
        <taxon>Sar</taxon>
        <taxon>Alveolata</taxon>
        <taxon>Dinophyceae</taxon>
        <taxon>Suessiales</taxon>
        <taxon>Symbiodiniaceae</taxon>
        <taxon>Effrenium</taxon>
    </lineage>
</organism>
<sequence>MAYTVGSGQASVNHARSLARVYDSDLFTSQRERGLHERAKKARVSLPCPITMVPILLRESSELDAAASLVEWPFILPHEFVRTLVAEGYLNVLVGDVKDIPGFWEHFLKDFPDHPAAVATLHCFITGFRGDWKALKQVFNLRRHASTDEICWLCKACKGLDDDQSPLIFTDARNSAAFWGTIGLEDPWSQSPSYATLVGFSGPGMIHADLLHVYHLGVGRDACGALLKLMMSKYPTVFFEGNNIPAKMQAATKQLKEYAALHKLPLRMKRFSKAKISWKKKSFPELKSSGYDTYVISRWLGHVLSLAQGRNDEINKWATMMWAINLVLSLLSRAGRWLTPEEQDNKVVVGKIFVTIYLSLAFDSIQNNVVGECGQSCTCCITYCCQVPSPSPTQIHFQLGWMRTV</sequence>
<dbReference type="Proteomes" id="UP001178507">
    <property type="component" value="Unassembled WGS sequence"/>
</dbReference>
<dbReference type="EMBL" id="CAUJNA010000554">
    <property type="protein sequence ID" value="CAJ1378577.1"/>
    <property type="molecule type" value="Genomic_DNA"/>
</dbReference>
<keyword evidence="2" id="KW-1185">Reference proteome</keyword>
<protein>
    <submittedName>
        <fullName evidence="1">Uncharacterized protein</fullName>
    </submittedName>
</protein>
<evidence type="ECO:0000313" key="2">
    <source>
        <dbReference type="Proteomes" id="UP001178507"/>
    </source>
</evidence>
<evidence type="ECO:0000313" key="1">
    <source>
        <dbReference type="EMBL" id="CAJ1378577.1"/>
    </source>
</evidence>
<gene>
    <name evidence="1" type="ORF">EVOR1521_LOCUS7083</name>
</gene>
<accession>A0AA36I1L6</accession>
<name>A0AA36I1L6_9DINO</name>